<dbReference type="EMBL" id="EAAA01000804">
    <property type="status" value="NOT_ANNOTATED_CDS"/>
    <property type="molecule type" value="Genomic_DNA"/>
</dbReference>
<feature type="region of interest" description="Disordered" evidence="1">
    <location>
        <begin position="1"/>
        <end position="28"/>
    </location>
</feature>
<evidence type="ECO:0000313" key="3">
    <source>
        <dbReference type="Proteomes" id="UP000008144"/>
    </source>
</evidence>
<sequence length="28" mass="2881">MVGITGSDVISSATNNVNEPLTHKLSVP</sequence>
<organism evidence="2 3">
    <name type="scientific">Ciona intestinalis</name>
    <name type="common">Transparent sea squirt</name>
    <name type="synonym">Ascidia intestinalis</name>
    <dbReference type="NCBI Taxonomy" id="7719"/>
    <lineage>
        <taxon>Eukaryota</taxon>
        <taxon>Metazoa</taxon>
        <taxon>Chordata</taxon>
        <taxon>Tunicata</taxon>
        <taxon>Ascidiacea</taxon>
        <taxon>Phlebobranchia</taxon>
        <taxon>Cionidae</taxon>
        <taxon>Ciona</taxon>
    </lineage>
</organism>
<accession>H2Y294</accession>
<dbReference type="HOGENOM" id="CLU_3413034_0_0_1"/>
<dbReference type="AlphaFoldDB" id="H2Y294"/>
<dbReference type="Proteomes" id="UP000008144">
    <property type="component" value="Chromosome 11"/>
</dbReference>
<dbReference type="InParanoid" id="H2Y294"/>
<name>H2Y294_CIOIN</name>
<dbReference type="Ensembl" id="ENSCINT00000033200.1">
    <property type="protein sequence ID" value="ENSCINP00000036029.1"/>
    <property type="gene ID" value="ENSCING00000023387.1"/>
</dbReference>
<reference evidence="3" key="1">
    <citation type="journal article" date="2002" name="Science">
        <title>The draft genome of Ciona intestinalis: insights into chordate and vertebrate origins.</title>
        <authorList>
            <person name="Dehal P."/>
            <person name="Satou Y."/>
            <person name="Campbell R.K."/>
            <person name="Chapman J."/>
            <person name="Degnan B."/>
            <person name="De Tomaso A."/>
            <person name="Davidson B."/>
            <person name="Di Gregorio A."/>
            <person name="Gelpke M."/>
            <person name="Goodstein D.M."/>
            <person name="Harafuji N."/>
            <person name="Hastings K.E."/>
            <person name="Ho I."/>
            <person name="Hotta K."/>
            <person name="Huang W."/>
            <person name="Kawashima T."/>
            <person name="Lemaire P."/>
            <person name="Martinez D."/>
            <person name="Meinertzhagen I.A."/>
            <person name="Necula S."/>
            <person name="Nonaka M."/>
            <person name="Putnam N."/>
            <person name="Rash S."/>
            <person name="Saiga H."/>
            <person name="Satake M."/>
            <person name="Terry A."/>
            <person name="Yamada L."/>
            <person name="Wang H.G."/>
            <person name="Awazu S."/>
            <person name="Azumi K."/>
            <person name="Boore J."/>
            <person name="Branno M."/>
            <person name="Chin-Bow S."/>
            <person name="DeSantis R."/>
            <person name="Doyle S."/>
            <person name="Francino P."/>
            <person name="Keys D.N."/>
            <person name="Haga S."/>
            <person name="Hayashi H."/>
            <person name="Hino K."/>
            <person name="Imai K.S."/>
            <person name="Inaba K."/>
            <person name="Kano S."/>
            <person name="Kobayashi K."/>
            <person name="Kobayashi M."/>
            <person name="Lee B.I."/>
            <person name="Makabe K.W."/>
            <person name="Manohar C."/>
            <person name="Matassi G."/>
            <person name="Medina M."/>
            <person name="Mochizuki Y."/>
            <person name="Mount S."/>
            <person name="Morishita T."/>
            <person name="Miura S."/>
            <person name="Nakayama A."/>
            <person name="Nishizaka S."/>
            <person name="Nomoto H."/>
            <person name="Ohta F."/>
            <person name="Oishi K."/>
            <person name="Rigoutsos I."/>
            <person name="Sano M."/>
            <person name="Sasaki A."/>
            <person name="Sasakura Y."/>
            <person name="Shoguchi E."/>
            <person name="Shin-i T."/>
            <person name="Spagnuolo A."/>
            <person name="Stainier D."/>
            <person name="Suzuki M.M."/>
            <person name="Tassy O."/>
            <person name="Takatori N."/>
            <person name="Tokuoka M."/>
            <person name="Yagi K."/>
            <person name="Yoshizaki F."/>
            <person name="Wada S."/>
            <person name="Zhang C."/>
            <person name="Hyatt P.D."/>
            <person name="Larimer F."/>
            <person name="Detter C."/>
            <person name="Doggett N."/>
            <person name="Glavina T."/>
            <person name="Hawkins T."/>
            <person name="Richardson P."/>
            <person name="Lucas S."/>
            <person name="Kohara Y."/>
            <person name="Levine M."/>
            <person name="Satoh N."/>
            <person name="Rokhsar D.S."/>
        </authorList>
    </citation>
    <scope>NUCLEOTIDE SEQUENCE [LARGE SCALE GENOMIC DNA]</scope>
</reference>
<reference evidence="2" key="3">
    <citation type="submission" date="2025-08" db="UniProtKB">
        <authorList>
            <consortium name="Ensembl"/>
        </authorList>
    </citation>
    <scope>IDENTIFICATION</scope>
</reference>
<proteinExistence type="predicted"/>
<feature type="compositionally biased region" description="Polar residues" evidence="1">
    <location>
        <begin position="8"/>
        <end position="19"/>
    </location>
</feature>
<evidence type="ECO:0000256" key="1">
    <source>
        <dbReference type="SAM" id="MobiDB-lite"/>
    </source>
</evidence>
<reference evidence="2" key="2">
    <citation type="journal article" date="2008" name="Genome Biol.">
        <title>Improved genome assembly and evidence-based global gene model set for the chordate Ciona intestinalis: new insight into intron and operon populations.</title>
        <authorList>
            <person name="Satou Y."/>
            <person name="Mineta K."/>
            <person name="Ogasawara M."/>
            <person name="Sasakura Y."/>
            <person name="Shoguchi E."/>
            <person name="Ueno K."/>
            <person name="Yamada L."/>
            <person name="Matsumoto J."/>
            <person name="Wasserscheid J."/>
            <person name="Dewar K."/>
            <person name="Wiley G.B."/>
            <person name="Macmil S.L."/>
            <person name="Roe B.A."/>
            <person name="Zeller R.W."/>
            <person name="Hastings K.E."/>
            <person name="Lemaire P."/>
            <person name="Lindquist E."/>
            <person name="Endo T."/>
            <person name="Hotta K."/>
            <person name="Inaba K."/>
        </authorList>
    </citation>
    <scope>NUCLEOTIDE SEQUENCE [LARGE SCALE GENOMIC DNA]</scope>
    <source>
        <strain evidence="2">wild type</strain>
    </source>
</reference>
<protein>
    <submittedName>
        <fullName evidence="2">Uncharacterized protein</fullName>
    </submittedName>
</protein>
<reference evidence="2" key="4">
    <citation type="submission" date="2025-09" db="UniProtKB">
        <authorList>
            <consortium name="Ensembl"/>
        </authorList>
    </citation>
    <scope>IDENTIFICATION</scope>
</reference>
<keyword evidence="3" id="KW-1185">Reference proteome</keyword>
<evidence type="ECO:0000313" key="2">
    <source>
        <dbReference type="Ensembl" id="ENSCINP00000036029.1"/>
    </source>
</evidence>